<keyword evidence="6 11" id="KW-0812">Transmembrane</keyword>
<comment type="subcellular location">
    <subcellularLocation>
        <location evidence="2">Membrane</location>
    </subcellularLocation>
</comment>
<dbReference type="Proteomes" id="UP001204953">
    <property type="component" value="Unassembled WGS sequence"/>
</dbReference>
<comment type="catalytic activity">
    <reaction evidence="1">
        <text>ATP + protein L-histidine = ADP + protein N-phospho-L-histidine.</text>
        <dbReference type="EC" id="2.7.13.3"/>
    </reaction>
</comment>
<evidence type="ECO:0000259" key="13">
    <source>
        <dbReference type="PROSITE" id="PS50885"/>
    </source>
</evidence>
<dbReference type="SMART" id="SM00304">
    <property type="entry name" value="HAMP"/>
    <property type="match status" value="1"/>
</dbReference>
<evidence type="ECO:0000256" key="7">
    <source>
        <dbReference type="ARBA" id="ARBA00022777"/>
    </source>
</evidence>
<dbReference type="EC" id="2.7.13.3" evidence="3"/>
<keyword evidence="14" id="KW-0067">ATP-binding</keyword>
<comment type="caution">
    <text evidence="14">The sequence shown here is derived from an EMBL/GenBank/DDBJ whole genome shotgun (WGS) entry which is preliminary data.</text>
</comment>
<keyword evidence="7" id="KW-0418">Kinase</keyword>
<dbReference type="InterPro" id="IPR003594">
    <property type="entry name" value="HATPase_dom"/>
</dbReference>
<dbReference type="Gene3D" id="3.30.565.10">
    <property type="entry name" value="Histidine kinase-like ATPase, C-terminal domain"/>
    <property type="match status" value="1"/>
</dbReference>
<dbReference type="CDD" id="cd06225">
    <property type="entry name" value="HAMP"/>
    <property type="match status" value="1"/>
</dbReference>
<name>A0AAE3GWK9_9CYAN</name>
<keyword evidence="9" id="KW-0902">Two-component regulatory system</keyword>
<accession>A0AAE3GWK9</accession>
<evidence type="ECO:0000256" key="2">
    <source>
        <dbReference type="ARBA" id="ARBA00004370"/>
    </source>
</evidence>
<reference evidence="14" key="1">
    <citation type="submission" date="2022-06" db="EMBL/GenBank/DDBJ databases">
        <title>New cyanobacteria of genus Symplocastrum in benthos of Lake Baikal.</title>
        <authorList>
            <person name="Sorokovikova E."/>
            <person name="Tikhonova I."/>
            <person name="Krasnopeev A."/>
            <person name="Evseev P."/>
            <person name="Gladkikh A."/>
            <person name="Belykh O."/>
        </authorList>
    </citation>
    <scope>NUCLEOTIDE SEQUENCE</scope>
    <source>
        <strain evidence="14">BBK-W-15</strain>
    </source>
</reference>
<dbReference type="Gene3D" id="6.10.340.10">
    <property type="match status" value="1"/>
</dbReference>
<evidence type="ECO:0000313" key="15">
    <source>
        <dbReference type="Proteomes" id="UP001204953"/>
    </source>
</evidence>
<keyword evidence="8 11" id="KW-1133">Transmembrane helix</keyword>
<evidence type="ECO:0000256" key="5">
    <source>
        <dbReference type="ARBA" id="ARBA00022679"/>
    </source>
</evidence>
<feature type="domain" description="Histidine kinase" evidence="12">
    <location>
        <begin position="262"/>
        <end position="477"/>
    </location>
</feature>
<dbReference type="AlphaFoldDB" id="A0AAE3GWK9"/>
<evidence type="ECO:0000256" key="10">
    <source>
        <dbReference type="ARBA" id="ARBA00023136"/>
    </source>
</evidence>
<dbReference type="PANTHER" id="PTHR45436">
    <property type="entry name" value="SENSOR HISTIDINE KINASE YKOH"/>
    <property type="match status" value="1"/>
</dbReference>
<feature type="domain" description="HAMP" evidence="13">
    <location>
        <begin position="200"/>
        <end position="254"/>
    </location>
</feature>
<dbReference type="PRINTS" id="PR00344">
    <property type="entry name" value="BCTRLSENSOR"/>
</dbReference>
<keyword evidence="4" id="KW-0597">Phosphoprotein</keyword>
<evidence type="ECO:0000256" key="8">
    <source>
        <dbReference type="ARBA" id="ARBA00022989"/>
    </source>
</evidence>
<sequence>MKLPNRLLKATKTIWSKIDPFSLQVRLTVGIATFSAMGLSGVAIWTSWKMQQILVTSQKQNIEFLANRFPHDVEIYSDMVSIETGIQRAINNLTTDKIILWVRNPNQLIIAQSHQLQVDRSSHLLTSQMEPNPQLYKLRERYWVACGASLQVKGKILGKVYIAKDITSEQIMFLSLIKTLGIASLLSIAIITIIIAIYIQKSLKPLRRISAIAKTISANDLGAARLDLERVPSEVKELAQTFETMLLRLSDAWEMQRQFVSNFSHELRTPLTIVSGYLQSTLRRGKNLTPQQQEALSIAISETDRTIQLLQDLLDLARADNGRMHFNIESIILNDLLSEIVGMAVQYSNRVITMKATADIIAAKADRDRLKQVLLNLIDNAVKYSESDQPVIVKLDQQNEQVKIEICDRGRGIPLAQQSRIFERFYRVDENRAKSIGGTGLGLSIVKTLIEGMSGSVTVRSQPEKGSTFTVTLPLAQI</sequence>
<protein>
    <recommendedName>
        <fullName evidence="3">histidine kinase</fullName>
        <ecNumber evidence="3">2.7.13.3</ecNumber>
    </recommendedName>
</protein>
<dbReference type="EMBL" id="JAMZMM010000294">
    <property type="protein sequence ID" value="MCP2731198.1"/>
    <property type="molecule type" value="Genomic_DNA"/>
</dbReference>
<dbReference type="InterPro" id="IPR050428">
    <property type="entry name" value="TCS_sensor_his_kinase"/>
</dbReference>
<dbReference type="SMART" id="SM00388">
    <property type="entry name" value="HisKA"/>
    <property type="match status" value="1"/>
</dbReference>
<dbReference type="Gene3D" id="1.10.287.130">
    <property type="match status" value="1"/>
</dbReference>
<evidence type="ECO:0000256" key="4">
    <source>
        <dbReference type="ARBA" id="ARBA00022553"/>
    </source>
</evidence>
<dbReference type="RefSeq" id="WP_254013942.1">
    <property type="nucleotide sequence ID" value="NZ_JAMZMM010000294.1"/>
</dbReference>
<organism evidence="14 15">
    <name type="scientific">Limnofasciculus baicalensis BBK-W-15</name>
    <dbReference type="NCBI Taxonomy" id="2699891"/>
    <lineage>
        <taxon>Bacteria</taxon>
        <taxon>Bacillati</taxon>
        <taxon>Cyanobacteriota</taxon>
        <taxon>Cyanophyceae</taxon>
        <taxon>Coleofasciculales</taxon>
        <taxon>Coleofasciculaceae</taxon>
        <taxon>Limnofasciculus</taxon>
        <taxon>Limnofasciculus baicalensis</taxon>
    </lineage>
</organism>
<evidence type="ECO:0000313" key="14">
    <source>
        <dbReference type="EMBL" id="MCP2731198.1"/>
    </source>
</evidence>
<dbReference type="PROSITE" id="PS50109">
    <property type="entry name" value="HIS_KIN"/>
    <property type="match status" value="1"/>
</dbReference>
<gene>
    <name evidence="14" type="ORF">NJ959_22500</name>
</gene>
<dbReference type="InterPro" id="IPR036097">
    <property type="entry name" value="HisK_dim/P_sf"/>
</dbReference>
<evidence type="ECO:0000256" key="9">
    <source>
        <dbReference type="ARBA" id="ARBA00023012"/>
    </source>
</evidence>
<dbReference type="CDD" id="cd00075">
    <property type="entry name" value="HATPase"/>
    <property type="match status" value="1"/>
</dbReference>
<dbReference type="PANTHER" id="PTHR45436:SF5">
    <property type="entry name" value="SENSOR HISTIDINE KINASE TRCS"/>
    <property type="match status" value="1"/>
</dbReference>
<evidence type="ECO:0000256" key="11">
    <source>
        <dbReference type="SAM" id="Phobius"/>
    </source>
</evidence>
<dbReference type="Pfam" id="PF02518">
    <property type="entry name" value="HATPase_c"/>
    <property type="match status" value="1"/>
</dbReference>
<dbReference type="Pfam" id="PF00672">
    <property type="entry name" value="HAMP"/>
    <property type="match status" value="1"/>
</dbReference>
<evidence type="ECO:0000256" key="1">
    <source>
        <dbReference type="ARBA" id="ARBA00000085"/>
    </source>
</evidence>
<proteinExistence type="predicted"/>
<keyword evidence="15" id="KW-1185">Reference proteome</keyword>
<dbReference type="SMART" id="SM00387">
    <property type="entry name" value="HATPase_c"/>
    <property type="match status" value="1"/>
</dbReference>
<dbReference type="GO" id="GO:0000155">
    <property type="term" value="F:phosphorelay sensor kinase activity"/>
    <property type="evidence" value="ECO:0007669"/>
    <property type="project" value="InterPro"/>
</dbReference>
<dbReference type="InterPro" id="IPR004358">
    <property type="entry name" value="Sig_transdc_His_kin-like_C"/>
</dbReference>
<dbReference type="GO" id="GO:0005886">
    <property type="term" value="C:plasma membrane"/>
    <property type="evidence" value="ECO:0007669"/>
    <property type="project" value="TreeGrafter"/>
</dbReference>
<dbReference type="GO" id="GO:0005524">
    <property type="term" value="F:ATP binding"/>
    <property type="evidence" value="ECO:0007669"/>
    <property type="project" value="UniProtKB-KW"/>
</dbReference>
<dbReference type="CDD" id="cd00082">
    <property type="entry name" value="HisKA"/>
    <property type="match status" value="1"/>
</dbReference>
<keyword evidence="10 11" id="KW-0472">Membrane</keyword>
<dbReference type="Pfam" id="PF00512">
    <property type="entry name" value="HisKA"/>
    <property type="match status" value="1"/>
</dbReference>
<evidence type="ECO:0000256" key="3">
    <source>
        <dbReference type="ARBA" id="ARBA00012438"/>
    </source>
</evidence>
<dbReference type="InterPro" id="IPR036890">
    <property type="entry name" value="HATPase_C_sf"/>
</dbReference>
<keyword evidence="14" id="KW-0547">Nucleotide-binding</keyword>
<dbReference type="InterPro" id="IPR005467">
    <property type="entry name" value="His_kinase_dom"/>
</dbReference>
<evidence type="ECO:0000256" key="6">
    <source>
        <dbReference type="ARBA" id="ARBA00022692"/>
    </source>
</evidence>
<dbReference type="PROSITE" id="PS50885">
    <property type="entry name" value="HAMP"/>
    <property type="match status" value="1"/>
</dbReference>
<dbReference type="SUPFAM" id="SSF55874">
    <property type="entry name" value="ATPase domain of HSP90 chaperone/DNA topoisomerase II/histidine kinase"/>
    <property type="match status" value="1"/>
</dbReference>
<dbReference type="FunFam" id="1.10.287.130:FF:000001">
    <property type="entry name" value="Two-component sensor histidine kinase"/>
    <property type="match status" value="1"/>
</dbReference>
<evidence type="ECO:0000259" key="12">
    <source>
        <dbReference type="PROSITE" id="PS50109"/>
    </source>
</evidence>
<dbReference type="FunFam" id="3.30.565.10:FF:000006">
    <property type="entry name" value="Sensor histidine kinase WalK"/>
    <property type="match status" value="1"/>
</dbReference>
<feature type="transmembrane region" description="Helical" evidence="11">
    <location>
        <begin position="171"/>
        <end position="199"/>
    </location>
</feature>
<keyword evidence="5" id="KW-0808">Transferase</keyword>
<feature type="transmembrane region" description="Helical" evidence="11">
    <location>
        <begin position="27"/>
        <end position="48"/>
    </location>
</feature>
<dbReference type="InterPro" id="IPR003660">
    <property type="entry name" value="HAMP_dom"/>
</dbReference>
<dbReference type="InterPro" id="IPR003661">
    <property type="entry name" value="HisK_dim/P_dom"/>
</dbReference>
<dbReference type="SUPFAM" id="SSF47384">
    <property type="entry name" value="Homodimeric domain of signal transducing histidine kinase"/>
    <property type="match status" value="1"/>
</dbReference>